<accession>A0A124GA08</accession>
<keyword evidence="3" id="KW-1185">Reference proteome</keyword>
<evidence type="ECO:0000313" key="2">
    <source>
        <dbReference type="EMBL" id="KUL30772.1"/>
    </source>
</evidence>
<dbReference type="Pfam" id="PF12802">
    <property type="entry name" value="MarR_2"/>
    <property type="match status" value="1"/>
</dbReference>
<dbReference type="InterPro" id="IPR000835">
    <property type="entry name" value="HTH_MarR-typ"/>
</dbReference>
<dbReference type="InterPro" id="IPR036390">
    <property type="entry name" value="WH_DNA-bd_sf"/>
</dbReference>
<dbReference type="GO" id="GO:0006950">
    <property type="term" value="P:response to stress"/>
    <property type="evidence" value="ECO:0007669"/>
    <property type="project" value="TreeGrafter"/>
</dbReference>
<dbReference type="InterPro" id="IPR036388">
    <property type="entry name" value="WH-like_DNA-bd_sf"/>
</dbReference>
<dbReference type="Gene3D" id="1.10.10.10">
    <property type="entry name" value="Winged helix-like DNA-binding domain superfamily/Winged helix DNA-binding domain"/>
    <property type="match status" value="1"/>
</dbReference>
<name>A0A124GA08_9ACTN</name>
<dbReference type="PANTHER" id="PTHR33164:SF105">
    <property type="entry name" value="TRANSCRIPTIONAL REPRESSOR PROTEIN-RELATED"/>
    <property type="match status" value="1"/>
</dbReference>
<dbReference type="RefSeq" id="WP_067695631.1">
    <property type="nucleotide sequence ID" value="NZ_LLZH01000235.1"/>
</dbReference>
<dbReference type="PANTHER" id="PTHR33164">
    <property type="entry name" value="TRANSCRIPTIONAL REGULATOR, MARR FAMILY"/>
    <property type="match status" value="1"/>
</dbReference>
<dbReference type="GO" id="GO:0003700">
    <property type="term" value="F:DNA-binding transcription factor activity"/>
    <property type="evidence" value="ECO:0007669"/>
    <property type="project" value="InterPro"/>
</dbReference>
<sequence length="150" mass="15996">MERPQTQGRAVRELAVVHQLSTTRLNRALRPHGVTLTHVAVLSHLAGAPQGCSVGEIAAAMEVNQPAVSKTLRTLTELGAVTAEVAGDDSRRREVRLTARGGELLTTAMLAMHPEATIAFAGLSDERLGLLVDLLTEVRAGLDAARHERP</sequence>
<organism evidence="2 3">
    <name type="scientific">Actinoplanes awajinensis subsp. mycoplanecinus</name>
    <dbReference type="NCBI Taxonomy" id="135947"/>
    <lineage>
        <taxon>Bacteria</taxon>
        <taxon>Bacillati</taxon>
        <taxon>Actinomycetota</taxon>
        <taxon>Actinomycetes</taxon>
        <taxon>Micromonosporales</taxon>
        <taxon>Micromonosporaceae</taxon>
        <taxon>Actinoplanes</taxon>
    </lineage>
</organism>
<dbReference type="SMART" id="SM00418">
    <property type="entry name" value="HTH_ARSR"/>
    <property type="match status" value="1"/>
</dbReference>
<proteinExistence type="predicted"/>
<evidence type="ECO:0000259" key="1">
    <source>
        <dbReference type="PROSITE" id="PS50995"/>
    </source>
</evidence>
<dbReference type="SUPFAM" id="SSF46785">
    <property type="entry name" value="Winged helix' DNA-binding domain"/>
    <property type="match status" value="1"/>
</dbReference>
<evidence type="ECO:0000313" key="3">
    <source>
        <dbReference type="Proteomes" id="UP000053244"/>
    </source>
</evidence>
<dbReference type="Proteomes" id="UP000053244">
    <property type="component" value="Unassembled WGS sequence"/>
</dbReference>
<dbReference type="EMBL" id="LLZH01000235">
    <property type="protein sequence ID" value="KUL30772.1"/>
    <property type="molecule type" value="Genomic_DNA"/>
</dbReference>
<dbReference type="PROSITE" id="PS50995">
    <property type="entry name" value="HTH_MARR_2"/>
    <property type="match status" value="1"/>
</dbReference>
<dbReference type="OrthoDB" id="7861053at2"/>
<dbReference type="AlphaFoldDB" id="A0A124GA08"/>
<gene>
    <name evidence="2" type="ORF">ADL15_24330</name>
</gene>
<dbReference type="SMART" id="SM00347">
    <property type="entry name" value="HTH_MARR"/>
    <property type="match status" value="1"/>
</dbReference>
<dbReference type="InterPro" id="IPR001845">
    <property type="entry name" value="HTH_ArsR_DNA-bd_dom"/>
</dbReference>
<reference evidence="2 3" key="1">
    <citation type="submission" date="2015-10" db="EMBL/GenBank/DDBJ databases">
        <authorList>
            <person name="Gilbert D.G."/>
        </authorList>
    </citation>
    <scope>NUCLEOTIDE SEQUENCE [LARGE SCALE GENOMIC DNA]</scope>
    <source>
        <strain evidence="2 3">NRRL B-16712</strain>
    </source>
</reference>
<feature type="domain" description="HTH marR-type" evidence="1">
    <location>
        <begin position="7"/>
        <end position="140"/>
    </location>
</feature>
<dbReference type="InterPro" id="IPR039422">
    <property type="entry name" value="MarR/SlyA-like"/>
</dbReference>
<protein>
    <recommendedName>
        <fullName evidence="1">HTH marR-type domain-containing protein</fullName>
    </recommendedName>
</protein>
<comment type="caution">
    <text evidence="2">The sequence shown here is derived from an EMBL/GenBank/DDBJ whole genome shotgun (WGS) entry which is preliminary data.</text>
</comment>